<dbReference type="PRINTS" id="PR00081">
    <property type="entry name" value="GDHRDH"/>
</dbReference>
<dbReference type="AlphaFoldDB" id="A0A2V4AZ92"/>
<dbReference type="InterPro" id="IPR002347">
    <property type="entry name" value="SDR_fam"/>
</dbReference>
<keyword evidence="1" id="KW-0560">Oxidoreductase</keyword>
<gene>
    <name evidence="2" type="ORF">BAY60_12235</name>
</gene>
<dbReference type="RefSeq" id="WP_112281225.1">
    <property type="nucleotide sequence ID" value="NZ_MASW01000002.1"/>
</dbReference>
<dbReference type="PANTHER" id="PTHR43157:SF31">
    <property type="entry name" value="PHOSPHATIDYLINOSITOL-GLYCAN BIOSYNTHESIS CLASS F PROTEIN"/>
    <property type="match status" value="1"/>
</dbReference>
<proteinExistence type="predicted"/>
<sequence length="316" mass="32900">MAGHGWTEQDIADQSGRTVLITGANSGLGLRTAQVLAGKGARVLLACRSAERGARALREVAAAAGTEPELVRLDLADLASVRDAAARVRERTGDALDILVNNAGLMGTPRGLTADGFETQFGTNHLGHAALTWLLMPALRGGTAARVVTVSSLAARGGRLDLRDPNFEHRRYNPATAYSQAKLANQVFAAELDRRLRAAGEPVLSAAAHPGYSDTGLASAMARSQPSALLRQVIDVGTRLGGLLVAQNARMGALPQLYAATAPGVRGGDYVGPRGPGELRGHPRPVRFVRPALDPALGAGLWELTAKLTGVTPDPA</sequence>
<comment type="caution">
    <text evidence="2">The sequence shown here is derived from an EMBL/GenBank/DDBJ whole genome shotgun (WGS) entry which is preliminary data.</text>
</comment>
<dbReference type="Proteomes" id="UP000249915">
    <property type="component" value="Unassembled WGS sequence"/>
</dbReference>
<evidence type="ECO:0000313" key="3">
    <source>
        <dbReference type="Proteomes" id="UP000249915"/>
    </source>
</evidence>
<dbReference type="InterPro" id="IPR036291">
    <property type="entry name" value="NAD(P)-bd_dom_sf"/>
</dbReference>
<evidence type="ECO:0000256" key="1">
    <source>
        <dbReference type="ARBA" id="ARBA00023002"/>
    </source>
</evidence>
<dbReference type="SUPFAM" id="SSF51735">
    <property type="entry name" value="NAD(P)-binding Rossmann-fold domains"/>
    <property type="match status" value="1"/>
</dbReference>
<reference evidence="2 3" key="1">
    <citation type="submission" date="2016-07" db="EMBL/GenBank/DDBJ databases">
        <title>Draft genome sequence of Prauserella muralis DSM 45305, isolated from a mould-covered wall in an indoor environment.</title>
        <authorList>
            <person name="Ruckert C."/>
            <person name="Albersmeier A."/>
            <person name="Jiang C.-L."/>
            <person name="Jiang Y."/>
            <person name="Kalinowski J."/>
            <person name="Schneider O."/>
            <person name="Winkler A."/>
            <person name="Zotchev S.B."/>
        </authorList>
    </citation>
    <scope>NUCLEOTIDE SEQUENCE [LARGE SCALE GENOMIC DNA]</scope>
    <source>
        <strain evidence="2 3">DSM 45305</strain>
    </source>
</reference>
<dbReference type="NCBIfam" id="NF004846">
    <property type="entry name" value="PRK06197.1"/>
    <property type="match status" value="1"/>
</dbReference>
<evidence type="ECO:0000313" key="2">
    <source>
        <dbReference type="EMBL" id="PXY27226.1"/>
    </source>
</evidence>
<organism evidence="2 3">
    <name type="scientific">Prauserella muralis</name>
    <dbReference type="NCBI Taxonomy" id="588067"/>
    <lineage>
        <taxon>Bacteria</taxon>
        <taxon>Bacillati</taxon>
        <taxon>Actinomycetota</taxon>
        <taxon>Actinomycetes</taxon>
        <taxon>Pseudonocardiales</taxon>
        <taxon>Pseudonocardiaceae</taxon>
        <taxon>Prauserella</taxon>
    </lineage>
</organism>
<name>A0A2V4AZ92_9PSEU</name>
<dbReference type="PANTHER" id="PTHR43157">
    <property type="entry name" value="PHOSPHATIDYLINOSITOL-GLYCAN BIOSYNTHESIS CLASS F PROTEIN-RELATED"/>
    <property type="match status" value="1"/>
</dbReference>
<dbReference type="OrthoDB" id="4577644at2"/>
<keyword evidence="3" id="KW-1185">Reference proteome</keyword>
<dbReference type="EMBL" id="MASW01000002">
    <property type="protein sequence ID" value="PXY27226.1"/>
    <property type="molecule type" value="Genomic_DNA"/>
</dbReference>
<dbReference type="Pfam" id="PF00106">
    <property type="entry name" value="adh_short"/>
    <property type="match status" value="1"/>
</dbReference>
<dbReference type="GO" id="GO:0016491">
    <property type="term" value="F:oxidoreductase activity"/>
    <property type="evidence" value="ECO:0007669"/>
    <property type="project" value="UniProtKB-KW"/>
</dbReference>
<protein>
    <submittedName>
        <fullName evidence="2">Protochlorophyllide oxidoreductase</fullName>
    </submittedName>
</protein>
<accession>A0A2V4AZ92</accession>
<dbReference type="Gene3D" id="3.40.50.720">
    <property type="entry name" value="NAD(P)-binding Rossmann-like Domain"/>
    <property type="match status" value="1"/>
</dbReference>